<protein>
    <submittedName>
        <fullName evidence="2">Serine/threonine-protein phosphatase 7 long form-like protein</fullName>
    </submittedName>
</protein>
<organism evidence="2 3">
    <name type="scientific">Cucumis melo var. makuwa</name>
    <name type="common">Oriental melon</name>
    <dbReference type="NCBI Taxonomy" id="1194695"/>
    <lineage>
        <taxon>Eukaryota</taxon>
        <taxon>Viridiplantae</taxon>
        <taxon>Streptophyta</taxon>
        <taxon>Embryophyta</taxon>
        <taxon>Tracheophyta</taxon>
        <taxon>Spermatophyta</taxon>
        <taxon>Magnoliopsida</taxon>
        <taxon>eudicotyledons</taxon>
        <taxon>Gunneridae</taxon>
        <taxon>Pentapetalae</taxon>
        <taxon>rosids</taxon>
        <taxon>fabids</taxon>
        <taxon>Cucurbitales</taxon>
        <taxon>Cucurbitaceae</taxon>
        <taxon>Benincaseae</taxon>
        <taxon>Cucumis</taxon>
    </lineage>
</organism>
<feature type="domain" description="MULE transposase" evidence="1">
    <location>
        <begin position="77"/>
        <end position="133"/>
    </location>
</feature>
<dbReference type="Pfam" id="PF10551">
    <property type="entry name" value="MULE"/>
    <property type="match status" value="1"/>
</dbReference>
<reference evidence="2 3" key="1">
    <citation type="submission" date="2019-08" db="EMBL/GenBank/DDBJ databases">
        <title>Draft genome sequences of two oriental melons (Cucumis melo L. var makuwa).</title>
        <authorList>
            <person name="Kwon S.-Y."/>
        </authorList>
    </citation>
    <scope>NUCLEOTIDE SEQUENCE [LARGE SCALE GENOMIC DNA]</scope>
    <source>
        <strain evidence="3">cv. Chang Bougi</strain>
        <tissue evidence="2">Leaf</tissue>
    </source>
</reference>
<name>A0A5D3BWU3_CUCMM</name>
<evidence type="ECO:0000259" key="1">
    <source>
        <dbReference type="Pfam" id="PF10551"/>
    </source>
</evidence>
<dbReference type="PANTHER" id="PTHR31973">
    <property type="entry name" value="POLYPROTEIN, PUTATIVE-RELATED"/>
    <property type="match status" value="1"/>
</dbReference>
<evidence type="ECO:0000313" key="2">
    <source>
        <dbReference type="EMBL" id="TYK04203.1"/>
    </source>
</evidence>
<accession>A0A5D3BWU3</accession>
<dbReference type="AlphaFoldDB" id="A0A5D3BWU3"/>
<gene>
    <name evidence="2" type="ORF">E5676_scaffold24967G00010</name>
</gene>
<comment type="caution">
    <text evidence="2">The sequence shown here is derived from an EMBL/GenBank/DDBJ whole genome shotgun (WGS) entry which is preliminary data.</text>
</comment>
<dbReference type="InterPro" id="IPR018289">
    <property type="entry name" value="MULE_transposase_dom"/>
</dbReference>
<dbReference type="PANTHER" id="PTHR31973:SF195">
    <property type="entry name" value="MUDR FAMILY TRANSPOSASE"/>
    <property type="match status" value="1"/>
</dbReference>
<evidence type="ECO:0000313" key="3">
    <source>
        <dbReference type="Proteomes" id="UP000321947"/>
    </source>
</evidence>
<sequence length="222" mass="25300">MDVIDSIREHDPIVAPVVVDNSELYKGMICQDKETLQHMAIRCKKWAEGCTWRLRASKKKHTAFGPCIEAFSRCRLVIQIDGTQLYGKYRGKLLIATSVDSNGHLLLLALAIVDEKSADSWGWFLQHHKKVVFHDKVWMDDNKSITVHEWSPKKSSNVADKCFGSSNILYALDKILKWATRSSKHEVQSYDRHEGMFHVKTGRHSLNAKGGNIQILRLNASE</sequence>
<dbReference type="Proteomes" id="UP000321947">
    <property type="component" value="Unassembled WGS sequence"/>
</dbReference>
<dbReference type="EMBL" id="SSTD01014588">
    <property type="protein sequence ID" value="TYK04203.1"/>
    <property type="molecule type" value="Genomic_DNA"/>
</dbReference>
<proteinExistence type="predicted"/>